<dbReference type="Proteomes" id="UP000634647">
    <property type="component" value="Unassembled WGS sequence"/>
</dbReference>
<dbReference type="PANTHER" id="PTHR43818:SF11">
    <property type="entry name" value="BCDNA.GH03377"/>
    <property type="match status" value="1"/>
</dbReference>
<feature type="domain" description="Gfo/Idh/MocA-like oxidoreductase N-terminal" evidence="3">
    <location>
        <begin position="6"/>
        <end position="124"/>
    </location>
</feature>
<dbReference type="RefSeq" id="WP_035844005.1">
    <property type="nucleotide sequence ID" value="NZ_BNAB01000001.1"/>
</dbReference>
<protein>
    <submittedName>
        <fullName evidence="5">Predicted dehydrogenase</fullName>
    </submittedName>
</protein>
<dbReference type="InterPro" id="IPR000683">
    <property type="entry name" value="Gfo/Idh/MocA-like_OxRdtase_N"/>
</dbReference>
<evidence type="ECO:0000259" key="2">
    <source>
        <dbReference type="Pfam" id="PF01370"/>
    </source>
</evidence>
<evidence type="ECO:0000256" key="1">
    <source>
        <dbReference type="ARBA" id="ARBA00023002"/>
    </source>
</evidence>
<evidence type="ECO:0000259" key="3">
    <source>
        <dbReference type="Pfam" id="PF01408"/>
    </source>
</evidence>
<gene>
    <name evidence="4" type="ORF">GCM10008024_02780</name>
    <name evidence="5" type="ORF">SAMN05444006_101270</name>
</gene>
<evidence type="ECO:0000313" key="4">
    <source>
        <dbReference type="EMBL" id="GHD98603.1"/>
    </source>
</evidence>
<comment type="caution">
    <text evidence="4">The sequence shown here is derived from an EMBL/GenBank/DDBJ whole genome shotgun (WGS) entry which is preliminary data.</text>
</comment>
<proteinExistence type="predicted"/>
<evidence type="ECO:0000313" key="7">
    <source>
        <dbReference type="Proteomes" id="UP000634647"/>
    </source>
</evidence>
<keyword evidence="1" id="KW-0560">Oxidoreductase</keyword>
<dbReference type="SUPFAM" id="SSF55347">
    <property type="entry name" value="Glyceraldehyde-3-phosphate dehydrogenase-like, C-terminal domain"/>
    <property type="match status" value="1"/>
</dbReference>
<dbReference type="Pfam" id="PF01370">
    <property type="entry name" value="Epimerase"/>
    <property type="match status" value="1"/>
</dbReference>
<evidence type="ECO:0000313" key="6">
    <source>
        <dbReference type="Proteomes" id="UP000199541"/>
    </source>
</evidence>
<dbReference type="EMBL" id="FNOB01000001">
    <property type="protein sequence ID" value="SDW10036.1"/>
    <property type="molecule type" value="Genomic_DNA"/>
</dbReference>
<sequence length="699" mass="74845">MPNLPLRVGLIGAGYISSWHAATLADVADTRLTAVCDTNRGAAEDLAAGYGARAFGSVAELLAADLCDVVHILTPPQTHLALAIECLGAGLHVLIEKPVGLSAPEVAQIAEAAQAAGKVAAAGHNFLALPSYEKLKAVQASGRLGRISAAEIKWCFPLPPLRSGPFSLWLLRAPQNLLLEIGPHLYAFAQDLFGPIEIQHLELGMPIALPGDGTRPQSWRILARAGHVEITFTISLVESFDDRSVTLRGSSGMARLDMGRDTLQLQMENAADIVLNPLIGEMSLAGQRLAGGLRNAAVQFVSLNQKSPYGLSFRGMLRSIYGAIARGMAVDPRFSIASATEVMRAIDATLQRMPAPASVPAVPKGTPAPRILVIGGTGFLGRGLTRALVEKGQDVRVLSRGQGGPFADLPHRVEMVSASPRDPEGLRRAMSGIDTVYNLAKSDDKTWEDALRNDVGVAVAVAEAALDAGVGRLIYTGTIASYDMSDPARTITEDTGFAADMADRNLYARSKAECEVRLMALHRDRGLPLVIARPGIVVGRGGPLQHWGIGRWNGPGAVKIWGDGRNILPFVLVDDVSDALVAMRDADGILGQTFNLIGEPMLTGRDYFDAIHAQLGARILVRSGNLTGYFLFDGLKYALKRHLLNRKGAVRGSLKDWKSRAHLSPFDNSKAKRMLGWVPESDRAAFVRKSITEANLFGF</sequence>
<dbReference type="InterPro" id="IPR050463">
    <property type="entry name" value="Gfo/Idh/MocA_oxidrdct_glycsds"/>
</dbReference>
<dbReference type="PANTHER" id="PTHR43818">
    <property type="entry name" value="BCDNA.GH03377"/>
    <property type="match status" value="1"/>
</dbReference>
<dbReference type="InterPro" id="IPR001509">
    <property type="entry name" value="Epimerase_deHydtase"/>
</dbReference>
<dbReference type="Pfam" id="PF01408">
    <property type="entry name" value="GFO_IDH_MocA"/>
    <property type="match status" value="1"/>
</dbReference>
<feature type="domain" description="NAD-dependent epimerase/dehydratase" evidence="2">
    <location>
        <begin position="371"/>
        <end position="595"/>
    </location>
</feature>
<dbReference type="SUPFAM" id="SSF51735">
    <property type="entry name" value="NAD(P)-binding Rossmann-fold domains"/>
    <property type="match status" value="2"/>
</dbReference>
<dbReference type="Proteomes" id="UP000199541">
    <property type="component" value="Unassembled WGS sequence"/>
</dbReference>
<accession>A0AAN4UNJ3</accession>
<organism evidence="4 7">
    <name type="scientific">Allgaiera indica</name>
    <dbReference type="NCBI Taxonomy" id="765699"/>
    <lineage>
        <taxon>Bacteria</taxon>
        <taxon>Pseudomonadati</taxon>
        <taxon>Pseudomonadota</taxon>
        <taxon>Alphaproteobacteria</taxon>
        <taxon>Rhodobacterales</taxon>
        <taxon>Paracoccaceae</taxon>
        <taxon>Allgaiera</taxon>
    </lineage>
</organism>
<dbReference type="InterPro" id="IPR036291">
    <property type="entry name" value="NAD(P)-bd_dom_sf"/>
</dbReference>
<reference evidence="4" key="3">
    <citation type="submission" date="2023-06" db="EMBL/GenBank/DDBJ databases">
        <authorList>
            <person name="Sun Q."/>
            <person name="Zhou Y."/>
        </authorList>
    </citation>
    <scope>NUCLEOTIDE SEQUENCE</scope>
    <source>
        <strain evidence="4">CGMCC 1.10859</strain>
    </source>
</reference>
<dbReference type="AlphaFoldDB" id="A0AAN4UNJ3"/>
<dbReference type="EMBL" id="BNAB01000001">
    <property type="protein sequence ID" value="GHD98603.1"/>
    <property type="molecule type" value="Genomic_DNA"/>
</dbReference>
<keyword evidence="6" id="KW-1185">Reference proteome</keyword>
<dbReference type="GO" id="GO:0000166">
    <property type="term" value="F:nucleotide binding"/>
    <property type="evidence" value="ECO:0007669"/>
    <property type="project" value="InterPro"/>
</dbReference>
<name>A0AAN4UNJ3_9RHOB</name>
<dbReference type="Gene3D" id="3.30.360.10">
    <property type="entry name" value="Dihydrodipicolinate Reductase, domain 2"/>
    <property type="match status" value="1"/>
</dbReference>
<evidence type="ECO:0000313" key="5">
    <source>
        <dbReference type="EMBL" id="SDW10036.1"/>
    </source>
</evidence>
<dbReference type="Gene3D" id="3.40.50.720">
    <property type="entry name" value="NAD(P)-binding Rossmann-like Domain"/>
    <property type="match status" value="2"/>
</dbReference>
<reference evidence="4" key="1">
    <citation type="journal article" date="2014" name="Int. J. Syst. Evol. Microbiol.">
        <title>Complete genome sequence of Corynebacterium casei LMG S-19264T (=DSM 44701T), isolated from a smear-ripened cheese.</title>
        <authorList>
            <consortium name="US DOE Joint Genome Institute (JGI-PGF)"/>
            <person name="Walter F."/>
            <person name="Albersmeier A."/>
            <person name="Kalinowski J."/>
            <person name="Ruckert C."/>
        </authorList>
    </citation>
    <scope>NUCLEOTIDE SEQUENCE</scope>
    <source>
        <strain evidence="4">CGMCC 1.10859</strain>
    </source>
</reference>
<dbReference type="GO" id="GO:0016491">
    <property type="term" value="F:oxidoreductase activity"/>
    <property type="evidence" value="ECO:0007669"/>
    <property type="project" value="UniProtKB-KW"/>
</dbReference>
<reference evidence="5 6" key="2">
    <citation type="submission" date="2016-10" db="EMBL/GenBank/DDBJ databases">
        <authorList>
            <person name="Varghese N."/>
            <person name="Submissions S."/>
        </authorList>
    </citation>
    <scope>NUCLEOTIDE SEQUENCE [LARGE SCALE GENOMIC DNA]</scope>
    <source>
        <strain evidence="5 6">DSM 24802</strain>
    </source>
</reference>